<dbReference type="EMBL" id="AAOA02000004">
    <property type="protein sequence ID" value="EAQ96616.2"/>
    <property type="molecule type" value="Genomic_DNA"/>
</dbReference>
<gene>
    <name evidence="1" type="ORF">KT71_06314</name>
</gene>
<reference evidence="1 2" key="1">
    <citation type="journal article" date="2007" name="Proc. Natl. Acad. Sci. U.S.A.">
        <title>Characterization of a marine gammaproteobacterium capable of aerobic anoxygenic photosynthesis.</title>
        <authorList>
            <person name="Fuchs B.M."/>
            <person name="Spring S."/>
            <person name="Teeling H."/>
            <person name="Quast C."/>
            <person name="Wulf J."/>
            <person name="Schattenhofer M."/>
            <person name="Yan S."/>
            <person name="Ferriera S."/>
            <person name="Johnson J."/>
            <person name="Glockner F.O."/>
            <person name="Amann R."/>
        </authorList>
    </citation>
    <scope>NUCLEOTIDE SEQUENCE [LARGE SCALE GENOMIC DNA]</scope>
    <source>
        <strain evidence="1">KT71</strain>
    </source>
</reference>
<name>A4AB62_9GAMM</name>
<dbReference type="STRING" id="314285.KT71_06314"/>
<dbReference type="InterPro" id="IPR010281">
    <property type="entry name" value="DUF885"/>
</dbReference>
<accession>A4AB62</accession>
<dbReference type="AlphaFoldDB" id="A4AB62"/>
<protein>
    <recommendedName>
        <fullName evidence="3">DUF885 domain-containing protein</fullName>
    </recommendedName>
</protein>
<evidence type="ECO:0000313" key="2">
    <source>
        <dbReference type="Proteomes" id="UP000019205"/>
    </source>
</evidence>
<dbReference type="RefSeq" id="WP_023660370.1">
    <property type="nucleotide sequence ID" value="NZ_CM002299.1"/>
</dbReference>
<organism evidence="1 2">
    <name type="scientific">Congregibacter litoralis KT71</name>
    <dbReference type="NCBI Taxonomy" id="314285"/>
    <lineage>
        <taxon>Bacteria</taxon>
        <taxon>Pseudomonadati</taxon>
        <taxon>Pseudomonadota</taxon>
        <taxon>Gammaproteobacteria</taxon>
        <taxon>Cellvibrionales</taxon>
        <taxon>Halieaceae</taxon>
        <taxon>Congregibacter</taxon>
    </lineage>
</organism>
<sequence length="631" mass="69026">MVFEPGVETARIKAAGAPRFKPVLPVAAMLCFVCFPMPGMSASPEKAPESAVEAEQQGVLPMGNPADNTGLDFDRLSSAYIDAWRKFYPSRAFAYGDAASARAFEDFSEARLSRWLALNKATEESLQAALSSDESLQAKHQTDARVVLAQVQNELATWVEDQPLTGQLSVRRAGISGAHASLVREQLSEEVRSEALIARLQGVAGLCRLGVSTLSSGNALRTRRALSVLTGSMEFYGSGLPELVADWPQPAQGQGVEDAIAEALAAMSALQSHLEEQILPLAKAQAAIGVDAYTAKLRRRTSGLYTPAKLLAAAGEELRTVRALMHQESIRWANASTDDAERFRLLELNDDERLDEALNAMEAERQDNSAAFLDSFTELTFAAERFVERQQIATVPKPTTLLIALSPAHFSGAAVGGVYPSGPFDPQADTLFYVPSVPDDAPAEVKEGFYRSFNTHFNTMILAHEMFPGHYLQYKVAVTEAPSLRSLFSNGSYVEGWGSFVEELMLDAGWAGNAPLTRLAHLRKRLENATRAYVSVQVNTAAWGEAEVLRFAREEGLLAPQFATNLWQRVVNSPLQITDYFTGFKAFKDLYGAYESQAERPPVRAWVDAVLRAGPIPMAFLEAEIDRQIRD</sequence>
<evidence type="ECO:0008006" key="3">
    <source>
        <dbReference type="Google" id="ProtNLM"/>
    </source>
</evidence>
<comment type="caution">
    <text evidence="1">The sequence shown here is derived from an EMBL/GenBank/DDBJ whole genome shotgun (WGS) entry which is preliminary data.</text>
</comment>
<reference evidence="1 2" key="2">
    <citation type="journal article" date="2009" name="PLoS ONE">
        <title>The photosynthetic apparatus and its regulation in the aerobic gammaproteobacterium Congregibacter litoralis gen. nov., sp. nov.</title>
        <authorList>
            <person name="Spring S."/>
            <person name="Lunsdorf H."/>
            <person name="Fuchs B.M."/>
            <person name="Tindall B.J."/>
        </authorList>
    </citation>
    <scope>NUCLEOTIDE SEQUENCE [LARGE SCALE GENOMIC DNA]</scope>
    <source>
        <strain evidence="1">KT71</strain>
    </source>
</reference>
<proteinExistence type="predicted"/>
<dbReference type="eggNOG" id="COG4805">
    <property type="taxonomic scope" value="Bacteria"/>
</dbReference>
<dbReference type="Pfam" id="PF05960">
    <property type="entry name" value="DUF885"/>
    <property type="match status" value="1"/>
</dbReference>
<evidence type="ECO:0000313" key="1">
    <source>
        <dbReference type="EMBL" id="EAQ96616.2"/>
    </source>
</evidence>
<dbReference type="OrthoDB" id="9769898at2"/>
<dbReference type="HOGENOM" id="CLU_433274_0_0_6"/>
<keyword evidence="2" id="KW-1185">Reference proteome</keyword>
<dbReference type="PANTHER" id="PTHR33361">
    <property type="entry name" value="GLR0591 PROTEIN"/>
    <property type="match status" value="1"/>
</dbReference>
<dbReference type="PANTHER" id="PTHR33361:SF15">
    <property type="entry name" value="DUF885 FAMILY LIPOPROTEIN"/>
    <property type="match status" value="1"/>
</dbReference>
<dbReference type="Proteomes" id="UP000019205">
    <property type="component" value="Chromosome"/>
</dbReference>